<protein>
    <submittedName>
        <fullName evidence="1">Uncharacterized protein</fullName>
    </submittedName>
</protein>
<evidence type="ECO:0000313" key="1">
    <source>
        <dbReference type="EMBL" id="JAD18436.1"/>
    </source>
</evidence>
<reference evidence="1" key="2">
    <citation type="journal article" date="2015" name="Data Brief">
        <title>Shoot transcriptome of the giant reed, Arundo donax.</title>
        <authorList>
            <person name="Barrero R.A."/>
            <person name="Guerrero F.D."/>
            <person name="Moolhuijzen P."/>
            <person name="Goolsby J.A."/>
            <person name="Tidwell J."/>
            <person name="Bellgard S.E."/>
            <person name="Bellgard M.I."/>
        </authorList>
    </citation>
    <scope>NUCLEOTIDE SEQUENCE</scope>
    <source>
        <tissue evidence="1">Shoot tissue taken approximately 20 cm above the soil surface</tissue>
    </source>
</reference>
<dbReference type="EMBL" id="GBRH01279459">
    <property type="protein sequence ID" value="JAD18436.1"/>
    <property type="molecule type" value="Transcribed_RNA"/>
</dbReference>
<dbReference type="AlphaFoldDB" id="A0A0A8XX35"/>
<organism evidence="1">
    <name type="scientific">Arundo donax</name>
    <name type="common">Giant reed</name>
    <name type="synonym">Donax arundinaceus</name>
    <dbReference type="NCBI Taxonomy" id="35708"/>
    <lineage>
        <taxon>Eukaryota</taxon>
        <taxon>Viridiplantae</taxon>
        <taxon>Streptophyta</taxon>
        <taxon>Embryophyta</taxon>
        <taxon>Tracheophyta</taxon>
        <taxon>Spermatophyta</taxon>
        <taxon>Magnoliopsida</taxon>
        <taxon>Liliopsida</taxon>
        <taxon>Poales</taxon>
        <taxon>Poaceae</taxon>
        <taxon>PACMAD clade</taxon>
        <taxon>Arundinoideae</taxon>
        <taxon>Arundineae</taxon>
        <taxon>Arundo</taxon>
    </lineage>
</organism>
<reference evidence="1" key="1">
    <citation type="submission" date="2014-09" db="EMBL/GenBank/DDBJ databases">
        <authorList>
            <person name="Magalhaes I.L.F."/>
            <person name="Oliveira U."/>
            <person name="Santos F.R."/>
            <person name="Vidigal T.H.D.A."/>
            <person name="Brescovit A.D."/>
            <person name="Santos A.J."/>
        </authorList>
    </citation>
    <scope>NUCLEOTIDE SEQUENCE</scope>
    <source>
        <tissue evidence="1">Shoot tissue taken approximately 20 cm above the soil surface</tissue>
    </source>
</reference>
<name>A0A0A8XX35_ARUDO</name>
<accession>A0A0A8XX35</accession>
<proteinExistence type="predicted"/>
<sequence>MVCDSASFSSYFGMHSCRHKFCEKSISQCAERVNNIYNEKHFQMNLREKWHQNFIKNF</sequence>